<feature type="region of interest" description="Disordered" evidence="1">
    <location>
        <begin position="1"/>
        <end position="23"/>
    </location>
</feature>
<feature type="transmembrane region" description="Helical" evidence="2">
    <location>
        <begin position="111"/>
        <end position="128"/>
    </location>
</feature>
<feature type="transmembrane region" description="Helical" evidence="2">
    <location>
        <begin position="307"/>
        <end position="325"/>
    </location>
</feature>
<name>A0AA45L1N4_9PSEU</name>
<feature type="transmembrane region" description="Helical" evidence="2">
    <location>
        <begin position="229"/>
        <end position="247"/>
    </location>
</feature>
<feature type="transmembrane region" description="Helical" evidence="2">
    <location>
        <begin position="280"/>
        <end position="300"/>
    </location>
</feature>
<evidence type="ECO:0000256" key="1">
    <source>
        <dbReference type="SAM" id="MobiDB-lite"/>
    </source>
</evidence>
<organism evidence="3 4">
    <name type="scientific">Actinosynnema pretiosum subsp. pretiosum</name>
    <dbReference type="NCBI Taxonomy" id="103721"/>
    <lineage>
        <taxon>Bacteria</taxon>
        <taxon>Bacillati</taxon>
        <taxon>Actinomycetota</taxon>
        <taxon>Actinomycetes</taxon>
        <taxon>Pseudonocardiales</taxon>
        <taxon>Pseudonocardiaceae</taxon>
        <taxon>Actinosynnema</taxon>
    </lineage>
</organism>
<feature type="transmembrane region" description="Helical" evidence="2">
    <location>
        <begin position="354"/>
        <end position="374"/>
    </location>
</feature>
<reference evidence="3" key="1">
    <citation type="submission" date="2021-04" db="EMBL/GenBank/DDBJ databases">
        <title>Genomic sequence of Actinosynnema pretiosum subsp. pretiosum ATCC 31280 (C-14919).</title>
        <authorList>
            <person name="Bai L."/>
            <person name="Wang X."/>
            <person name="Xiao Y."/>
        </authorList>
    </citation>
    <scope>NUCLEOTIDE SEQUENCE</scope>
    <source>
        <strain evidence="3">ATCC 31280</strain>
    </source>
</reference>
<proteinExistence type="predicted"/>
<evidence type="ECO:0000313" key="3">
    <source>
        <dbReference type="EMBL" id="QUF01794.1"/>
    </source>
</evidence>
<protein>
    <submittedName>
        <fullName evidence="3">Uncharacterized protein</fullName>
    </submittedName>
</protein>
<keyword evidence="2" id="KW-0812">Transmembrane</keyword>
<accession>A0AA45L1N4</accession>
<keyword evidence="2" id="KW-1133">Transmembrane helix</keyword>
<gene>
    <name evidence="3" type="ORF">KCV87_19840</name>
</gene>
<dbReference type="AlphaFoldDB" id="A0AA45L1N4"/>
<feature type="transmembrane region" description="Helical" evidence="2">
    <location>
        <begin position="331"/>
        <end position="349"/>
    </location>
</feature>
<feature type="transmembrane region" description="Helical" evidence="2">
    <location>
        <begin position="140"/>
        <end position="170"/>
    </location>
</feature>
<evidence type="ECO:0000313" key="4">
    <source>
        <dbReference type="Proteomes" id="UP000677152"/>
    </source>
</evidence>
<feature type="transmembrane region" description="Helical" evidence="2">
    <location>
        <begin position="190"/>
        <end position="217"/>
    </location>
</feature>
<evidence type="ECO:0000256" key="2">
    <source>
        <dbReference type="SAM" id="Phobius"/>
    </source>
</evidence>
<feature type="transmembrane region" description="Helical" evidence="2">
    <location>
        <begin position="42"/>
        <end position="61"/>
    </location>
</feature>
<dbReference type="EMBL" id="CP073249">
    <property type="protein sequence ID" value="QUF01794.1"/>
    <property type="molecule type" value="Genomic_DNA"/>
</dbReference>
<keyword evidence="2" id="KW-0472">Membrane</keyword>
<sequence>MSTSSEIDSTALGDEPESTTARASRWGRLPELAASWEAPSRAVLSFSALLTVIFWNLPAFTPNQPKGDYDYGLLIYLARQTGLSFGTEISTTYGPLYFLAIPNVLHRGEVLVGYLLWFAFATAATAAIHQALARTVGRNLAWLAVGVMALSSSFVPLTVVITSTFAFVVVLSLFFVREELPRWADRAYPIAMGLLVGAMLLTKFSVGLMCGPVILGAVLAREGRVLRGFLEYAISGIAGLVGFWLLAGQPPLEVVDYVVRALSVGSGHAQSMGLEIPGNVWEYVLAAPMVVVLVVALVTTDAGKRRWLFYLGTALGTFLLLKQGFVRHDSHSAQFFSVAAGFSLVIALLRRSSVLASTAVVALLAQAFSFGGGLSSSIDPSRSLKMFGEGMSVVASGGQRDRIVADARADLLNRMQVPERYVERIGDAKMRTAPFDFAMGWTYGMTVDILPTLLDYGAYTELLDEMNEEWVVDDARAPEFIVREDTRITLDNRFPLWDSPRVNLAQACRYELVDSDVRWQLLKRIENRCGEEKPLGEVTMGAHQSIPVPTSDEGLVVARFHPEQSILAKLKSTAFRSGEYWITLDGEPHRLPLSHAEAPILISAPGDDSLVLGGRELDTKNITANIPGRVVFSVVTTK</sequence>
<dbReference type="Proteomes" id="UP000677152">
    <property type="component" value="Chromosome"/>
</dbReference>